<dbReference type="GO" id="GO:0016485">
    <property type="term" value="P:protein processing"/>
    <property type="evidence" value="ECO:0007669"/>
    <property type="project" value="TreeGrafter"/>
</dbReference>
<evidence type="ECO:0000256" key="6">
    <source>
        <dbReference type="ARBA" id="ARBA00022801"/>
    </source>
</evidence>
<evidence type="ECO:0000256" key="5">
    <source>
        <dbReference type="ARBA" id="ARBA00022670"/>
    </source>
</evidence>
<dbReference type="InterPro" id="IPR038765">
    <property type="entry name" value="Papain-like_cys_pep_sf"/>
</dbReference>
<keyword evidence="8 11" id="KW-0653">Protein transport</keyword>
<evidence type="ECO:0000256" key="10">
    <source>
        <dbReference type="ARBA" id="ARBA00029362"/>
    </source>
</evidence>
<keyword evidence="5 11" id="KW-0645">Protease</keyword>
<comment type="similarity">
    <text evidence="2 11">Belongs to the peptidase C54 family.</text>
</comment>
<keyword evidence="3" id="KW-0813">Transport</keyword>
<dbReference type="GO" id="GO:0015031">
    <property type="term" value="P:protein transport"/>
    <property type="evidence" value="ECO:0007669"/>
    <property type="project" value="UniProtKB-KW"/>
</dbReference>
<feature type="compositionally biased region" description="Low complexity" evidence="12">
    <location>
        <begin position="121"/>
        <end position="137"/>
    </location>
</feature>
<feature type="compositionally biased region" description="Polar residues" evidence="12">
    <location>
        <begin position="144"/>
        <end position="156"/>
    </location>
</feature>
<organism evidence="14 15">
    <name type="scientific">Elysia marginata</name>
    <dbReference type="NCBI Taxonomy" id="1093978"/>
    <lineage>
        <taxon>Eukaryota</taxon>
        <taxon>Metazoa</taxon>
        <taxon>Spiralia</taxon>
        <taxon>Lophotrochozoa</taxon>
        <taxon>Mollusca</taxon>
        <taxon>Gastropoda</taxon>
        <taxon>Heterobranchia</taxon>
        <taxon>Euthyneura</taxon>
        <taxon>Panpulmonata</taxon>
        <taxon>Sacoglossa</taxon>
        <taxon>Placobranchoidea</taxon>
        <taxon>Plakobranchidae</taxon>
        <taxon>Elysia</taxon>
    </lineage>
</organism>
<evidence type="ECO:0000256" key="9">
    <source>
        <dbReference type="ARBA" id="ARBA00023006"/>
    </source>
</evidence>
<accession>A0AAV4G3H7</accession>
<name>A0AAV4G3H7_9GAST</name>
<dbReference type="AlphaFoldDB" id="A0AAV4G3H7"/>
<comment type="caution">
    <text evidence="14">The sequence shown here is derived from an EMBL/GenBank/DDBJ whole genome shotgun (WGS) entry which is preliminary data.</text>
</comment>
<feature type="compositionally biased region" description="Polar residues" evidence="12">
    <location>
        <begin position="104"/>
        <end position="114"/>
    </location>
</feature>
<dbReference type="InterPro" id="IPR046792">
    <property type="entry name" value="Peptidase_C54_cat"/>
</dbReference>
<evidence type="ECO:0000256" key="8">
    <source>
        <dbReference type="ARBA" id="ARBA00022927"/>
    </source>
</evidence>
<feature type="region of interest" description="Disordered" evidence="12">
    <location>
        <begin position="67"/>
        <end position="156"/>
    </location>
</feature>
<protein>
    <recommendedName>
        <fullName evidence="11">Cysteine protease</fullName>
        <ecNumber evidence="11">3.4.22.-</ecNumber>
    </recommendedName>
</protein>
<dbReference type="Pfam" id="PF03416">
    <property type="entry name" value="Peptidase_C54"/>
    <property type="match status" value="1"/>
</dbReference>
<evidence type="ECO:0000256" key="3">
    <source>
        <dbReference type="ARBA" id="ARBA00022448"/>
    </source>
</evidence>
<evidence type="ECO:0000256" key="2">
    <source>
        <dbReference type="ARBA" id="ARBA00010958"/>
    </source>
</evidence>
<dbReference type="GO" id="GO:0000045">
    <property type="term" value="P:autophagosome assembly"/>
    <property type="evidence" value="ECO:0007669"/>
    <property type="project" value="TreeGrafter"/>
</dbReference>
<evidence type="ECO:0000256" key="4">
    <source>
        <dbReference type="ARBA" id="ARBA00022490"/>
    </source>
</evidence>
<dbReference type="GO" id="GO:0004197">
    <property type="term" value="F:cysteine-type endopeptidase activity"/>
    <property type="evidence" value="ECO:0007669"/>
    <property type="project" value="TreeGrafter"/>
</dbReference>
<comment type="catalytic activity">
    <reaction evidence="10">
        <text>[protein]-C-terminal L-amino acid-glycyl-phosphatidylethanolamide + H2O = [protein]-C-terminal L-amino acid-glycine + a 1,2-diacyl-sn-glycero-3-phosphoethanolamine</text>
        <dbReference type="Rhea" id="RHEA:67548"/>
        <dbReference type="Rhea" id="RHEA-COMP:17323"/>
        <dbReference type="Rhea" id="RHEA-COMP:17324"/>
        <dbReference type="ChEBI" id="CHEBI:15377"/>
        <dbReference type="ChEBI" id="CHEBI:64612"/>
        <dbReference type="ChEBI" id="CHEBI:172940"/>
        <dbReference type="ChEBI" id="CHEBI:172941"/>
    </reaction>
    <physiologicalReaction direction="left-to-right" evidence="10">
        <dbReference type="Rhea" id="RHEA:67549"/>
    </physiologicalReaction>
</comment>
<feature type="compositionally biased region" description="Polar residues" evidence="12">
    <location>
        <begin position="276"/>
        <end position="298"/>
    </location>
</feature>
<evidence type="ECO:0000256" key="7">
    <source>
        <dbReference type="ARBA" id="ARBA00022807"/>
    </source>
</evidence>
<gene>
    <name evidence="14" type="ORF">ElyMa_000567200</name>
</gene>
<evidence type="ECO:0000256" key="11">
    <source>
        <dbReference type="RuleBase" id="RU363115"/>
    </source>
</evidence>
<sequence>MEASAKQSHRVSTNRLSFEDSHSSPRCMSNSRQEDVLSLSSWSDFEHLDVSDLSLSFRDQNQSIGTELASVRRLSKEHKSKKSPDFEYDSQNSGSNLSREESISTRLYSKTTQHSNHRPRPTSSVPVRSRSSSNVERGPFGRSFGTNACASMSPTENGSDFNFEYDVDRPTIDQPPNPFQDFSFLGIIGNESSNTFTQRDYTKMAHKSNIKPGSQKLYPVLDNLKHISNGSNAPLSQRSQRADLDRDGYASLEEMSEGPVSMPVVSNSLNCEDNAPFSSLPVSVPSQNQPLSPSQGSQIRHRNDRDLESKGTWSIWKLYQSQPILSKAPTLKRQPKSSSDLEALRESFEHRLEHDNMKTKVMSAWNNLKYGWMFNTKSTMKYDSPLFMLGKCYHMRKQDNDTRPADEFLKDFTSRIWMTYRSNFYPIPGTKLNTDCGWGCMLRSAQMLITQCLVMHYLGRDWRLHNPQTETEQTYYREIIRWFSDPVDAPSDKSPFSLHHLVSFGRHYNKEPGEWFGPSSAAYIFRDAFARASQTFPILSQLCVYVAQDCTVYMDDVVKLCTAREKSESLSNSTEAENLHRDAGQEETWLRSLIILIPMRLGGEAMNEIYVPCIKNLLTQENCMGIIGGKPKHSLYFIGWQDNKLIHLDPHFCREAVDTSDKNFRIESYHCMTPKKLTITRMDPSCTVGFYIRNAAEFKKFVAEVREVRH</sequence>
<evidence type="ECO:0000313" key="14">
    <source>
        <dbReference type="EMBL" id="GFR79924.1"/>
    </source>
</evidence>
<dbReference type="GO" id="GO:0005737">
    <property type="term" value="C:cytoplasm"/>
    <property type="evidence" value="ECO:0007669"/>
    <property type="project" value="UniProtKB-SubCell"/>
</dbReference>
<dbReference type="GO" id="GO:0019786">
    <property type="term" value="F:protein-phosphatidylethanolamide deconjugating activity"/>
    <property type="evidence" value="ECO:0007669"/>
    <property type="project" value="InterPro"/>
</dbReference>
<keyword evidence="6 11" id="KW-0378">Hydrolase</keyword>
<dbReference type="Proteomes" id="UP000762676">
    <property type="component" value="Unassembled WGS sequence"/>
</dbReference>
<feature type="region of interest" description="Disordered" evidence="12">
    <location>
        <begin position="1"/>
        <end position="33"/>
    </location>
</feature>
<evidence type="ECO:0000313" key="15">
    <source>
        <dbReference type="Proteomes" id="UP000762676"/>
    </source>
</evidence>
<feature type="region of interest" description="Disordered" evidence="12">
    <location>
        <begin position="276"/>
        <end position="304"/>
    </location>
</feature>
<evidence type="ECO:0000256" key="12">
    <source>
        <dbReference type="SAM" id="MobiDB-lite"/>
    </source>
</evidence>
<dbReference type="GO" id="GO:0035973">
    <property type="term" value="P:aggrephagy"/>
    <property type="evidence" value="ECO:0007669"/>
    <property type="project" value="TreeGrafter"/>
</dbReference>
<reference evidence="14 15" key="1">
    <citation type="journal article" date="2021" name="Elife">
        <title>Chloroplast acquisition without the gene transfer in kleptoplastic sea slugs, Plakobranchus ocellatus.</title>
        <authorList>
            <person name="Maeda T."/>
            <person name="Takahashi S."/>
            <person name="Yoshida T."/>
            <person name="Shimamura S."/>
            <person name="Takaki Y."/>
            <person name="Nagai Y."/>
            <person name="Toyoda A."/>
            <person name="Suzuki Y."/>
            <person name="Arimoto A."/>
            <person name="Ishii H."/>
            <person name="Satoh N."/>
            <person name="Nishiyama T."/>
            <person name="Hasebe M."/>
            <person name="Maruyama T."/>
            <person name="Minagawa J."/>
            <person name="Obokata J."/>
            <person name="Shigenobu S."/>
        </authorList>
    </citation>
    <scope>NUCLEOTIDE SEQUENCE [LARGE SCALE GENOMIC DNA]</scope>
</reference>
<keyword evidence="15" id="KW-1185">Reference proteome</keyword>
<comment type="function">
    <text evidence="11">Cysteine protease that plays a key role in autophagy by mediating both proteolytic activation and delipidation of ATG8 family proteins.</text>
</comment>
<dbReference type="GO" id="GO:0000423">
    <property type="term" value="P:mitophagy"/>
    <property type="evidence" value="ECO:0007669"/>
    <property type="project" value="TreeGrafter"/>
</dbReference>
<dbReference type="SUPFAM" id="SSF54001">
    <property type="entry name" value="Cysteine proteinases"/>
    <property type="match status" value="1"/>
</dbReference>
<dbReference type="PANTHER" id="PTHR22624">
    <property type="entry name" value="CYSTEINE PROTEASE ATG4"/>
    <property type="match status" value="1"/>
</dbReference>
<feature type="domain" description="Peptidase C54 catalytic" evidence="13">
    <location>
        <begin position="406"/>
        <end position="703"/>
    </location>
</feature>
<dbReference type="GO" id="GO:0034727">
    <property type="term" value="P:piecemeal microautophagy of the nucleus"/>
    <property type="evidence" value="ECO:0007669"/>
    <property type="project" value="TreeGrafter"/>
</dbReference>
<keyword evidence="4 11" id="KW-0963">Cytoplasm</keyword>
<dbReference type="EMBL" id="BMAT01001121">
    <property type="protein sequence ID" value="GFR79924.1"/>
    <property type="molecule type" value="Genomic_DNA"/>
</dbReference>
<proteinExistence type="inferred from homology"/>
<dbReference type="EC" id="3.4.22.-" evidence="11"/>
<keyword evidence="9 11" id="KW-0072">Autophagy</keyword>
<evidence type="ECO:0000259" key="13">
    <source>
        <dbReference type="Pfam" id="PF03416"/>
    </source>
</evidence>
<evidence type="ECO:0000256" key="1">
    <source>
        <dbReference type="ARBA" id="ARBA00004496"/>
    </source>
</evidence>
<dbReference type="PANTHER" id="PTHR22624:SF52">
    <property type="entry name" value="CYSTEINE PROTEASE"/>
    <property type="match status" value="1"/>
</dbReference>
<comment type="subcellular location">
    <subcellularLocation>
        <location evidence="1 11">Cytoplasm</location>
    </subcellularLocation>
</comment>
<keyword evidence="7" id="KW-0788">Thiol protease</keyword>
<dbReference type="InterPro" id="IPR005078">
    <property type="entry name" value="Peptidase_C54"/>
</dbReference>